<sequence length="57" mass="6086">GTIMNVRRIILLAFGENKAEAVRDSVRGPVTEDVPASVLQNHPNVVFALDEAAASLL</sequence>
<reference evidence="1 2" key="1">
    <citation type="submission" date="2017-09" db="EMBL/GenBank/DDBJ databases">
        <title>Bacterial strain isolated from the female urinary microbiota.</title>
        <authorList>
            <person name="Thomas-White K."/>
            <person name="Kumar N."/>
            <person name="Forster S."/>
            <person name="Putonti C."/>
            <person name="Lawley T."/>
            <person name="Wolfe A.J."/>
        </authorList>
    </citation>
    <scope>NUCLEOTIDE SEQUENCE [LARGE SCALE GENOMIC DNA]</scope>
    <source>
        <strain evidence="1 2">UMB1301</strain>
    </source>
</reference>
<dbReference type="SUPFAM" id="SSF100950">
    <property type="entry name" value="NagB/RpiA/CoA transferase-like"/>
    <property type="match status" value="1"/>
</dbReference>
<organism evidence="1 2">
    <name type="scientific">Brevibacterium paucivorans</name>
    <dbReference type="NCBI Taxonomy" id="170994"/>
    <lineage>
        <taxon>Bacteria</taxon>
        <taxon>Bacillati</taxon>
        <taxon>Actinomycetota</taxon>
        <taxon>Actinomycetes</taxon>
        <taxon>Micrococcales</taxon>
        <taxon>Brevibacteriaceae</taxon>
        <taxon>Brevibacterium</taxon>
    </lineage>
</organism>
<dbReference type="AlphaFoldDB" id="A0A2N6VJC0"/>
<feature type="non-terminal residue" evidence="1">
    <location>
        <position position="1"/>
    </location>
</feature>
<dbReference type="Proteomes" id="UP000235598">
    <property type="component" value="Unassembled WGS sequence"/>
</dbReference>
<gene>
    <name evidence="1" type="ORF">CJ199_13380</name>
</gene>
<dbReference type="PANTHER" id="PTHR42892">
    <property type="entry name" value="GLUCOSAMINE-6-PHOSPHATE DEAMINASE-LIKE PROTEIN BT_0258-RELATED"/>
    <property type="match status" value="1"/>
</dbReference>
<protein>
    <submittedName>
        <fullName evidence="1">Glucosamine-6-phosphate deaminase</fullName>
    </submittedName>
</protein>
<dbReference type="InterPro" id="IPR037171">
    <property type="entry name" value="NagB/RpiA_transferase-like"/>
</dbReference>
<comment type="caution">
    <text evidence="1">The sequence shown here is derived from an EMBL/GenBank/DDBJ whole genome shotgun (WGS) entry which is preliminary data.</text>
</comment>
<evidence type="ECO:0000313" key="1">
    <source>
        <dbReference type="EMBL" id="PMD04209.1"/>
    </source>
</evidence>
<dbReference type="EMBL" id="PNHK01000267">
    <property type="protein sequence ID" value="PMD04209.1"/>
    <property type="molecule type" value="Genomic_DNA"/>
</dbReference>
<dbReference type="InterPro" id="IPR052960">
    <property type="entry name" value="GlcN6P_deaminase-like"/>
</dbReference>
<dbReference type="Gene3D" id="3.40.50.1360">
    <property type="match status" value="1"/>
</dbReference>
<evidence type="ECO:0000313" key="2">
    <source>
        <dbReference type="Proteomes" id="UP000235598"/>
    </source>
</evidence>
<proteinExistence type="predicted"/>
<dbReference type="PANTHER" id="PTHR42892:SF1">
    <property type="entry name" value="GLUCOSAMINE-6-PHOSPHATE ISOMERASE"/>
    <property type="match status" value="1"/>
</dbReference>
<accession>A0A2N6VJC0</accession>
<name>A0A2N6VJC0_9MICO</name>